<dbReference type="STRING" id="57577.A0A2K3MQC1"/>
<keyword evidence="1" id="KW-0812">Transmembrane</keyword>
<dbReference type="GO" id="GO:2000762">
    <property type="term" value="P:regulation of phenylpropanoid metabolic process"/>
    <property type="evidence" value="ECO:0007669"/>
    <property type="project" value="InterPro"/>
</dbReference>
<gene>
    <name evidence="2" type="ORF">L195_g016158</name>
</gene>
<evidence type="ECO:0000313" key="2">
    <source>
        <dbReference type="EMBL" id="PNX93010.1"/>
    </source>
</evidence>
<dbReference type="ExpressionAtlas" id="A0A2K3MQC1">
    <property type="expression patterns" value="baseline"/>
</dbReference>
<feature type="transmembrane region" description="Helical" evidence="1">
    <location>
        <begin position="194"/>
        <end position="218"/>
    </location>
</feature>
<evidence type="ECO:0000313" key="3">
    <source>
        <dbReference type="Proteomes" id="UP000236291"/>
    </source>
</evidence>
<sequence length="323" mass="35067">MPIVGSLWAQKVKRWSDFFVFSASGTVFHHSRDAVVQLLKSCFMSTLGLGSSCIYNNGGVGALLGHGFGSHFLGGISPVAPGILYLRVYRSIRDAMFLTEEIVSLLMLLVRDIASGGLPNGEAHKLKKTKYGMRYGQVSLAASMTRVKHAALLGASFLWISGGTSLIQSLITETLPSWFLSAQGLEQEAGESRVVVAILRGYALACFAVLSGTFAWGIDSSSTASKRRPKVIGIHLEFLANALDGKISLRCDCATWRAYVSGFMSLMVSCTPLWIEELDVAMLKRVSMGLRQLNEDDLALQLLEIRGTSLMGEVAEMISQNVF</sequence>
<accession>A0A2K3MQC1</accession>
<keyword evidence="1" id="KW-1133">Transmembrane helix</keyword>
<organism evidence="2 3">
    <name type="scientific">Trifolium pratense</name>
    <name type="common">Red clover</name>
    <dbReference type="NCBI Taxonomy" id="57577"/>
    <lineage>
        <taxon>Eukaryota</taxon>
        <taxon>Viridiplantae</taxon>
        <taxon>Streptophyta</taxon>
        <taxon>Embryophyta</taxon>
        <taxon>Tracheophyta</taxon>
        <taxon>Spermatophyta</taxon>
        <taxon>Magnoliopsida</taxon>
        <taxon>eudicotyledons</taxon>
        <taxon>Gunneridae</taxon>
        <taxon>Pentapetalae</taxon>
        <taxon>rosids</taxon>
        <taxon>fabids</taxon>
        <taxon>Fabales</taxon>
        <taxon>Fabaceae</taxon>
        <taxon>Papilionoideae</taxon>
        <taxon>50 kb inversion clade</taxon>
        <taxon>NPAAA clade</taxon>
        <taxon>Hologalegina</taxon>
        <taxon>IRL clade</taxon>
        <taxon>Trifolieae</taxon>
        <taxon>Trifolium</taxon>
    </lineage>
</organism>
<comment type="caution">
    <text evidence="2">The sequence shown here is derived from an EMBL/GenBank/DDBJ whole genome shotgun (WGS) entry which is preliminary data.</text>
</comment>
<feature type="transmembrane region" description="Helical" evidence="1">
    <location>
        <begin position="150"/>
        <end position="171"/>
    </location>
</feature>
<proteinExistence type="predicted"/>
<protein>
    <submittedName>
        <fullName evidence="2">Mediator of RNA polymerase II transcription subunit 33b-like protein</fullName>
    </submittedName>
</protein>
<dbReference type="GO" id="GO:0016592">
    <property type="term" value="C:mediator complex"/>
    <property type="evidence" value="ECO:0007669"/>
    <property type="project" value="InterPro"/>
</dbReference>
<name>A0A2K3MQC1_TRIPR</name>
<dbReference type="EMBL" id="ASHM01011108">
    <property type="protein sequence ID" value="PNX93010.1"/>
    <property type="molecule type" value="Genomic_DNA"/>
</dbReference>
<dbReference type="PANTHER" id="PTHR33739:SF7">
    <property type="entry name" value="MEDIATOR OF RNA POLYMERASE II TRANSCRIPTION SUBUNIT 33B"/>
    <property type="match status" value="1"/>
</dbReference>
<dbReference type="Proteomes" id="UP000236291">
    <property type="component" value="Unassembled WGS sequence"/>
</dbReference>
<evidence type="ECO:0000256" key="1">
    <source>
        <dbReference type="SAM" id="Phobius"/>
    </source>
</evidence>
<dbReference type="AlphaFoldDB" id="A0A2K3MQC1"/>
<reference evidence="2 3" key="2">
    <citation type="journal article" date="2017" name="Front. Plant Sci.">
        <title>Gene Classification and Mining of Molecular Markers Useful in Red Clover (Trifolium pratense) Breeding.</title>
        <authorList>
            <person name="Istvanek J."/>
            <person name="Dluhosova J."/>
            <person name="Dluhos P."/>
            <person name="Patkova L."/>
            <person name="Nedelnik J."/>
            <person name="Repkova J."/>
        </authorList>
    </citation>
    <scope>NUCLEOTIDE SEQUENCE [LARGE SCALE GENOMIC DNA]</scope>
    <source>
        <strain evidence="3">cv. Tatra</strain>
        <tissue evidence="2">Young leaves</tissue>
    </source>
</reference>
<dbReference type="PANTHER" id="PTHR33739">
    <property type="entry name" value="OS07G0681500 PROTEIN"/>
    <property type="match status" value="1"/>
</dbReference>
<dbReference type="InterPro" id="IPR039638">
    <property type="entry name" value="MED33A/B"/>
</dbReference>
<keyword evidence="1" id="KW-0472">Membrane</keyword>
<reference evidence="2 3" key="1">
    <citation type="journal article" date="2014" name="Am. J. Bot.">
        <title>Genome assembly and annotation for red clover (Trifolium pratense; Fabaceae).</title>
        <authorList>
            <person name="Istvanek J."/>
            <person name="Jaros M."/>
            <person name="Krenek A."/>
            <person name="Repkova J."/>
        </authorList>
    </citation>
    <scope>NUCLEOTIDE SEQUENCE [LARGE SCALE GENOMIC DNA]</scope>
    <source>
        <strain evidence="3">cv. Tatra</strain>
        <tissue evidence="2">Young leaves</tissue>
    </source>
</reference>